<keyword evidence="1" id="KW-0812">Transmembrane</keyword>
<name>S2CWR7_INDAL</name>
<feature type="transmembrane region" description="Helical" evidence="1">
    <location>
        <begin position="12"/>
        <end position="30"/>
    </location>
</feature>
<keyword evidence="1" id="KW-0472">Membrane</keyword>
<dbReference type="EMBL" id="ALWO02000054">
    <property type="protein sequence ID" value="EOZ91582.1"/>
    <property type="molecule type" value="Genomic_DNA"/>
</dbReference>
<comment type="caution">
    <text evidence="2">The sequence shown here is derived from an EMBL/GenBank/DDBJ whole genome shotgun (WGS) entry which is preliminary data.</text>
</comment>
<keyword evidence="3" id="KW-1185">Reference proteome</keyword>
<keyword evidence="1" id="KW-1133">Transmembrane helix</keyword>
<accession>S2CWR7</accession>
<dbReference type="STRING" id="1189612.A33Q_4650"/>
<proteinExistence type="predicted"/>
<dbReference type="Proteomes" id="UP000006073">
    <property type="component" value="Unassembled WGS sequence"/>
</dbReference>
<dbReference type="RefSeq" id="WP_016255712.1">
    <property type="nucleotide sequence ID" value="NZ_ALWO02000054.1"/>
</dbReference>
<sequence length="43" mass="5597">MDKKTCHFHRSSELAFGWFTFFIYSYRTWYFKEWLDIYPYKEQ</sequence>
<evidence type="ECO:0000256" key="1">
    <source>
        <dbReference type="SAM" id="Phobius"/>
    </source>
</evidence>
<reference evidence="2 3" key="1">
    <citation type="journal article" date="2013" name="Genome Announc.">
        <title>Draft Genome Sequence of Indibacter alkaliphilus Strain LW1T, Isolated from Lonar Lake, a Haloalkaline Lake in the Buldana District of Maharashtra, India.</title>
        <authorList>
            <person name="Singh A."/>
            <person name="Kumar Jangir P."/>
            <person name="Sharma R."/>
            <person name="Singh A."/>
            <person name="Kumar Pinnaka A."/>
            <person name="Shivaji S."/>
        </authorList>
    </citation>
    <scope>NUCLEOTIDE SEQUENCE [LARGE SCALE GENOMIC DNA]</scope>
    <source>
        <strain evidence="3">CCUG 57479 / KCTC 22604 / LW1</strain>
    </source>
</reference>
<organism evidence="2 3">
    <name type="scientific">Indibacter alkaliphilus (strain CCUG 57479 / KCTC 22604 / LW1)</name>
    <dbReference type="NCBI Taxonomy" id="1189612"/>
    <lineage>
        <taxon>Bacteria</taxon>
        <taxon>Pseudomonadati</taxon>
        <taxon>Bacteroidota</taxon>
        <taxon>Cytophagia</taxon>
        <taxon>Cytophagales</taxon>
        <taxon>Cyclobacteriaceae</taxon>
    </lineage>
</organism>
<gene>
    <name evidence="2" type="ORF">A33Q_4650</name>
</gene>
<protein>
    <submittedName>
        <fullName evidence="2">Uncharacterized protein</fullName>
    </submittedName>
</protein>
<evidence type="ECO:0000313" key="2">
    <source>
        <dbReference type="EMBL" id="EOZ91582.1"/>
    </source>
</evidence>
<evidence type="ECO:0000313" key="3">
    <source>
        <dbReference type="Proteomes" id="UP000006073"/>
    </source>
</evidence>
<dbReference type="AlphaFoldDB" id="S2CWR7"/>